<keyword evidence="2" id="KW-1185">Reference proteome</keyword>
<dbReference type="EMBL" id="JACCBG010000001">
    <property type="protein sequence ID" value="NYD41018.1"/>
    <property type="molecule type" value="Genomic_DNA"/>
</dbReference>
<proteinExistence type="predicted"/>
<name>A0A7Y9JA48_9ACTN</name>
<protein>
    <submittedName>
        <fullName evidence="1">Enamine deaminase RidA (YjgF/YER057c/UK114 family)</fullName>
    </submittedName>
</protein>
<sequence>MPVELLRTEALSDRAPYAYAARISGGGVVFTAGACPLDAEGRIGPVGDVAGQARLVMDNLVAALASAGARLEDVAKTTVYVATDRREDLLAAWEVVRAVFGEHDAPSTLLAVPLLGYEDQLVEVEAVAVS</sequence>
<dbReference type="RefSeq" id="WP_179662827.1">
    <property type="nucleotide sequence ID" value="NZ_JACCBG010000001.1"/>
</dbReference>
<dbReference type="InterPro" id="IPR006175">
    <property type="entry name" value="YjgF/YER057c/UK114"/>
</dbReference>
<dbReference type="Gene3D" id="3.30.1330.40">
    <property type="entry name" value="RutC-like"/>
    <property type="match status" value="1"/>
</dbReference>
<organism evidence="1 2">
    <name type="scientific">Nocardioides panaciterrulae</name>
    <dbReference type="NCBI Taxonomy" id="661492"/>
    <lineage>
        <taxon>Bacteria</taxon>
        <taxon>Bacillati</taxon>
        <taxon>Actinomycetota</taxon>
        <taxon>Actinomycetes</taxon>
        <taxon>Propionibacteriales</taxon>
        <taxon>Nocardioidaceae</taxon>
        <taxon>Nocardioides</taxon>
    </lineage>
</organism>
<dbReference type="AlphaFoldDB" id="A0A7Y9JA48"/>
<dbReference type="PANTHER" id="PTHR43857">
    <property type="entry name" value="BLR7761 PROTEIN"/>
    <property type="match status" value="1"/>
</dbReference>
<dbReference type="InterPro" id="IPR035959">
    <property type="entry name" value="RutC-like_sf"/>
</dbReference>
<dbReference type="Proteomes" id="UP000535511">
    <property type="component" value="Unassembled WGS sequence"/>
</dbReference>
<dbReference type="PANTHER" id="PTHR43857:SF1">
    <property type="entry name" value="YJGH FAMILY PROTEIN"/>
    <property type="match status" value="1"/>
</dbReference>
<evidence type="ECO:0000313" key="2">
    <source>
        <dbReference type="Proteomes" id="UP000535511"/>
    </source>
</evidence>
<dbReference type="CDD" id="cd00448">
    <property type="entry name" value="YjgF_YER057c_UK114_family"/>
    <property type="match status" value="1"/>
</dbReference>
<gene>
    <name evidence="1" type="ORF">BJZ21_001101</name>
</gene>
<accession>A0A7Y9JA48</accession>
<reference evidence="1 2" key="1">
    <citation type="submission" date="2020-07" db="EMBL/GenBank/DDBJ databases">
        <title>Sequencing the genomes of 1000 actinobacteria strains.</title>
        <authorList>
            <person name="Klenk H.-P."/>
        </authorList>
    </citation>
    <scope>NUCLEOTIDE SEQUENCE [LARGE SCALE GENOMIC DNA]</scope>
    <source>
        <strain evidence="1 2">DSM 21350</strain>
    </source>
</reference>
<dbReference type="SUPFAM" id="SSF55298">
    <property type="entry name" value="YjgF-like"/>
    <property type="match status" value="1"/>
</dbReference>
<dbReference type="Pfam" id="PF01042">
    <property type="entry name" value="Ribonuc_L-PSP"/>
    <property type="match status" value="1"/>
</dbReference>
<evidence type="ECO:0000313" key="1">
    <source>
        <dbReference type="EMBL" id="NYD41018.1"/>
    </source>
</evidence>
<dbReference type="PROSITE" id="PS51257">
    <property type="entry name" value="PROKAR_LIPOPROTEIN"/>
    <property type="match status" value="1"/>
</dbReference>
<comment type="caution">
    <text evidence="1">The sequence shown here is derived from an EMBL/GenBank/DDBJ whole genome shotgun (WGS) entry which is preliminary data.</text>
</comment>